<keyword evidence="2" id="KW-1185">Reference proteome</keyword>
<name>A0A7Y0A3F5_9FLAO</name>
<evidence type="ECO:0000313" key="2">
    <source>
        <dbReference type="Proteomes" id="UP000552615"/>
    </source>
</evidence>
<protein>
    <submittedName>
        <fullName evidence="1">Uncharacterized protein</fullName>
    </submittedName>
</protein>
<dbReference type="EMBL" id="JABBGF010000001">
    <property type="protein sequence ID" value="NML55866.1"/>
    <property type="molecule type" value="Genomic_DNA"/>
</dbReference>
<dbReference type="RefSeq" id="WP_169229311.1">
    <property type="nucleotide sequence ID" value="NZ_JABBGF010000001.1"/>
</dbReference>
<organism evidence="1 2">
    <name type="scientific">Chryseobacterium cheonjiense</name>
    <dbReference type="NCBI Taxonomy" id="2728845"/>
    <lineage>
        <taxon>Bacteria</taxon>
        <taxon>Pseudomonadati</taxon>
        <taxon>Bacteroidota</taxon>
        <taxon>Flavobacteriia</taxon>
        <taxon>Flavobacteriales</taxon>
        <taxon>Weeksellaceae</taxon>
        <taxon>Chryseobacterium group</taxon>
        <taxon>Chryseobacterium</taxon>
    </lineage>
</organism>
<reference evidence="1 2" key="1">
    <citation type="submission" date="2020-04" db="EMBL/GenBank/DDBJ databases">
        <title>Chryseobacterium sp. RJ-7-14 sp. nov., isolated from Jeju soil.</title>
        <authorList>
            <person name="Dahal R.H."/>
            <person name="Chaudhary D.K."/>
        </authorList>
    </citation>
    <scope>NUCLEOTIDE SEQUENCE [LARGE SCALE GENOMIC DNA]</scope>
    <source>
        <strain evidence="1 2">RJ-7-14</strain>
    </source>
</reference>
<comment type="caution">
    <text evidence="1">The sequence shown here is derived from an EMBL/GenBank/DDBJ whole genome shotgun (WGS) entry which is preliminary data.</text>
</comment>
<gene>
    <name evidence="1" type="ORF">HHL20_00765</name>
</gene>
<dbReference type="Proteomes" id="UP000552615">
    <property type="component" value="Unassembled WGS sequence"/>
</dbReference>
<accession>A0A7Y0A3F5</accession>
<evidence type="ECO:0000313" key="1">
    <source>
        <dbReference type="EMBL" id="NML55866.1"/>
    </source>
</evidence>
<dbReference type="AlphaFoldDB" id="A0A7Y0A3F5"/>
<proteinExistence type="predicted"/>
<sequence>MKHTAKEIIELSKKILNNSGFGYDDENQIKCVELNEDSFFGYNKNQNIWQISFLWGEEDFGKSRGALLYIDDDKKLPLLLVHSLGQSKITYSLLNDEKTIVSSTNVKLLLKSKNETYRKTNIRKSYQNCKRFNRWGFWRR</sequence>